<name>A0A6J6Q4S5_9ZZZZ</name>
<evidence type="ECO:0000313" key="2">
    <source>
        <dbReference type="EMBL" id="CAB4706059.1"/>
    </source>
</evidence>
<protein>
    <submittedName>
        <fullName evidence="2">Unannotated protein</fullName>
    </submittedName>
</protein>
<organism evidence="2">
    <name type="scientific">freshwater metagenome</name>
    <dbReference type="NCBI Taxonomy" id="449393"/>
    <lineage>
        <taxon>unclassified sequences</taxon>
        <taxon>metagenomes</taxon>
        <taxon>ecological metagenomes</taxon>
    </lineage>
</organism>
<dbReference type="InterPro" id="IPR033248">
    <property type="entry name" value="Transketolase_C"/>
</dbReference>
<dbReference type="InterPro" id="IPR009014">
    <property type="entry name" value="Transketo_C/PFOR_II"/>
</dbReference>
<dbReference type="SUPFAM" id="SSF52922">
    <property type="entry name" value="TK C-terminal domain-like"/>
    <property type="match status" value="1"/>
</dbReference>
<dbReference type="AlphaFoldDB" id="A0A6J6Q4S5"/>
<accession>A0A6J6Q4S5</accession>
<evidence type="ECO:0000259" key="1">
    <source>
        <dbReference type="Pfam" id="PF02780"/>
    </source>
</evidence>
<reference evidence="2" key="1">
    <citation type="submission" date="2020-05" db="EMBL/GenBank/DDBJ databases">
        <authorList>
            <person name="Chiriac C."/>
            <person name="Salcher M."/>
            <person name="Ghai R."/>
            <person name="Kavagutti S V."/>
        </authorList>
    </citation>
    <scope>NUCLEOTIDE SEQUENCE</scope>
</reference>
<sequence>MTLVKKYQAVVVIEDGIRHAGIASSISEMFRDTGISTPIHSVGVPLAFIEHSKRSQILEDIGMTTGQICSTVEMWFQNLTAMKQRPEDGNAHRSHLR</sequence>
<proteinExistence type="predicted"/>
<feature type="domain" description="Transketolase C-terminal" evidence="1">
    <location>
        <begin position="3"/>
        <end position="68"/>
    </location>
</feature>
<gene>
    <name evidence="2" type="ORF">UFOPK2589_01087</name>
</gene>
<dbReference type="Gene3D" id="3.40.50.920">
    <property type="match status" value="1"/>
</dbReference>
<dbReference type="Pfam" id="PF02780">
    <property type="entry name" value="Transketolase_C"/>
    <property type="match status" value="1"/>
</dbReference>
<dbReference type="EMBL" id="CAEZXT010000090">
    <property type="protein sequence ID" value="CAB4706059.1"/>
    <property type="molecule type" value="Genomic_DNA"/>
</dbReference>